<dbReference type="AlphaFoldDB" id="A0A8H5H1K8"/>
<dbReference type="PANTHER" id="PTHR28260:SF1">
    <property type="entry name" value="SPINDLE POLE BODY COMPONENT SPC105"/>
    <property type="match status" value="1"/>
</dbReference>
<dbReference type="EMBL" id="JAACJM010000001">
    <property type="protein sequence ID" value="KAF5375271.1"/>
    <property type="molecule type" value="Genomic_DNA"/>
</dbReference>
<feature type="region of interest" description="Disordered" evidence="2">
    <location>
        <begin position="332"/>
        <end position="351"/>
    </location>
</feature>
<dbReference type="InterPro" id="IPR013253">
    <property type="entry name" value="Spc7_domain"/>
</dbReference>
<dbReference type="OrthoDB" id="5592879at2759"/>
<gene>
    <name evidence="4" type="ORF">D9758_000082</name>
</gene>
<evidence type="ECO:0000256" key="2">
    <source>
        <dbReference type="SAM" id="MobiDB-lite"/>
    </source>
</evidence>
<dbReference type="Proteomes" id="UP000559256">
    <property type="component" value="Unassembled WGS sequence"/>
</dbReference>
<dbReference type="GO" id="GO:0034501">
    <property type="term" value="P:protein localization to kinetochore"/>
    <property type="evidence" value="ECO:0007669"/>
    <property type="project" value="TreeGrafter"/>
</dbReference>
<reference evidence="4 5" key="1">
    <citation type="journal article" date="2020" name="ISME J.">
        <title>Uncovering the hidden diversity of litter-decomposition mechanisms in mushroom-forming fungi.</title>
        <authorList>
            <person name="Floudas D."/>
            <person name="Bentzer J."/>
            <person name="Ahren D."/>
            <person name="Johansson T."/>
            <person name="Persson P."/>
            <person name="Tunlid A."/>
        </authorList>
    </citation>
    <scope>NUCLEOTIDE SEQUENCE [LARGE SCALE GENOMIC DNA]</scope>
    <source>
        <strain evidence="4 5">CBS 291.85</strain>
    </source>
</reference>
<feature type="coiled-coil region" evidence="1">
    <location>
        <begin position="907"/>
        <end position="966"/>
    </location>
</feature>
<name>A0A8H5H1K8_9AGAR</name>
<protein>
    <recommendedName>
        <fullName evidence="3">Spc7 kinetochore protein domain-containing protein</fullName>
    </recommendedName>
</protein>
<comment type="caution">
    <text evidence="4">The sequence shown here is derived from an EMBL/GenBank/DDBJ whole genome shotgun (WGS) entry which is preliminary data.</text>
</comment>
<accession>A0A8H5H1K8</accession>
<sequence length="1228" mass="136196">MVISRDTSDRRKSIAVAQPSDAVIPKRRRRATSFAPGDESPRSRSKRISLGPIRGILKRRSSSQPPDARISSASQEDGIASMDLTTDYQEHIRDNFTRKSLSRRVSFSTHSDVREFKSKRVYQESSGSYPSQDLPDMPSSDDFPPVVNDENAYPGSTRSRRSSMRPSFAGTEDMDLTSTSLFAHGDEAAIADEEFDFEPQESDMDVTEAYSSNLKGKRSLSTGGSVQRPPLSQISDNPTPTSDAPEDLSQSFLSDQSMLSDQAEPRRFTIPLGQPLRPAHEDETWLQLVAGTHAGVATVEGSDSEDAIKDMDVDDAIARVVRARQSLNLAQREEGSMVMSEDSFENSFDPGDDTVDISRMMGKGFNSRDSRAFQPSDDDMDMDESEIYGEDHGLISSTPRPSLAAAGGDLPDFMPDPPTPQAKPTEPTRSPPPTVFSLPPSEVEHNAGPSTSNSKALVSPTKGSKSPSKTPTKGFTAAFAPPVSKPSPKKPSTPVDNASSLKRPRISTDVSHADEAGKPSPAKRQALASRWSQAASPETAQSPPPTSPNQEPRPLDPSKKAPFQAAPPTEKPNSKPNSLRRPSGYLARRKSLAVGFGATPATAENAPSVTRTSPKKKASIGLGRASMGSAASSDAWKRFDRNAEPVQVDFGKGREKGKDILPQAEKLVQSSKPNLLPPFSVQQPQNVDMVQDPGPSSPSVPVVDLSTFLDSEHLEDEDDHVDVDMAAATEQWRDAIPADGYSADEGPPISIEQFFVMTDIKFMDELTAPRRSMHPSQQAQRQPRNPDEIGLAEYAVASSIDTPQLALYTRVANDLEGWMKQSKTNFEQCEEEAGRMTPQLFTEFSSAGEKEQEELKQHLKLIRTNTRGHAKSDWYDYKLKWIDTLRIPAEKYFTELQNDAKALANVKAKCDEALPSLEQEYEQVMRELEKEQAEVAAIEECDQNYLTELKNSITDQNHEIDALRNEEKEGLDQLVWLKERLADIEAHKREATTAINEASRLLDLQKNGTRSEVFRLKEELETLEDLHMFRITKVNANIFEYVYASAYRVSIPCQKYQPVVEKIDIVPVPESSRHKDDFPRLKNFLLSAAKHMIRNSGESTTRRIVQKLSDYWSSCSQLCLQFRLLSLRYPLEIELNQSSAKPFSEFRAQIPLLFPSRKSKVIVSFVFNRDAYSRWPVSIKSMRYEVAVAYGSARAEDVSNALQKRLSEASPQGNYACLLDACIIAQEC</sequence>
<keyword evidence="1" id="KW-0175">Coiled coil</keyword>
<feature type="compositionally biased region" description="Acidic residues" evidence="2">
    <location>
        <begin position="189"/>
        <end position="206"/>
    </location>
</feature>
<feature type="region of interest" description="Disordered" evidence="2">
    <location>
        <begin position="1"/>
        <end position="86"/>
    </location>
</feature>
<feature type="compositionally biased region" description="Low complexity" evidence="2">
    <location>
        <begin position="459"/>
        <end position="474"/>
    </location>
</feature>
<feature type="domain" description="Spc7 kinetochore protein" evidence="3">
    <location>
        <begin position="736"/>
        <end position="1052"/>
    </location>
</feature>
<dbReference type="PANTHER" id="PTHR28260">
    <property type="entry name" value="SPINDLE POLE BODY COMPONENT SPC105"/>
    <property type="match status" value="1"/>
</dbReference>
<organism evidence="4 5">
    <name type="scientific">Tetrapyrgos nigripes</name>
    <dbReference type="NCBI Taxonomy" id="182062"/>
    <lineage>
        <taxon>Eukaryota</taxon>
        <taxon>Fungi</taxon>
        <taxon>Dikarya</taxon>
        <taxon>Basidiomycota</taxon>
        <taxon>Agaricomycotina</taxon>
        <taxon>Agaricomycetes</taxon>
        <taxon>Agaricomycetidae</taxon>
        <taxon>Agaricales</taxon>
        <taxon>Marasmiineae</taxon>
        <taxon>Marasmiaceae</taxon>
        <taxon>Tetrapyrgos</taxon>
    </lineage>
</organism>
<proteinExistence type="predicted"/>
<keyword evidence="5" id="KW-1185">Reference proteome</keyword>
<dbReference type="GO" id="GO:0000776">
    <property type="term" value="C:kinetochore"/>
    <property type="evidence" value="ECO:0007669"/>
    <property type="project" value="TreeGrafter"/>
</dbReference>
<dbReference type="Pfam" id="PF08317">
    <property type="entry name" value="Spc7"/>
    <property type="match status" value="1"/>
</dbReference>
<evidence type="ECO:0000313" key="4">
    <source>
        <dbReference type="EMBL" id="KAF5375271.1"/>
    </source>
</evidence>
<dbReference type="Pfam" id="PF18210">
    <property type="entry name" value="Knl1_RWD_C"/>
    <property type="match status" value="1"/>
</dbReference>
<dbReference type="InterPro" id="IPR033338">
    <property type="entry name" value="Spc105/Spc7"/>
</dbReference>
<dbReference type="GO" id="GO:1990758">
    <property type="term" value="P:mitotic sister chromatid biorientation"/>
    <property type="evidence" value="ECO:0007669"/>
    <property type="project" value="TreeGrafter"/>
</dbReference>
<dbReference type="SMART" id="SM00787">
    <property type="entry name" value="Spc7"/>
    <property type="match status" value="1"/>
</dbReference>
<dbReference type="GO" id="GO:0007094">
    <property type="term" value="P:mitotic spindle assembly checkpoint signaling"/>
    <property type="evidence" value="ECO:0007669"/>
    <property type="project" value="TreeGrafter"/>
</dbReference>
<evidence type="ECO:0000313" key="5">
    <source>
        <dbReference type="Proteomes" id="UP000559256"/>
    </source>
</evidence>
<feature type="compositionally biased region" description="Acidic residues" evidence="2">
    <location>
        <begin position="376"/>
        <end position="388"/>
    </location>
</feature>
<dbReference type="InterPro" id="IPR040850">
    <property type="entry name" value="Knl1_RWD_C"/>
</dbReference>
<feature type="compositionally biased region" description="Polar residues" evidence="2">
    <location>
        <begin position="530"/>
        <end position="541"/>
    </location>
</feature>
<feature type="compositionally biased region" description="Basic and acidic residues" evidence="2">
    <location>
        <begin position="1"/>
        <end position="12"/>
    </location>
</feature>
<evidence type="ECO:0000259" key="3">
    <source>
        <dbReference type="SMART" id="SM00787"/>
    </source>
</evidence>
<feature type="compositionally biased region" description="Polar residues" evidence="2">
    <location>
        <begin position="209"/>
        <end position="260"/>
    </location>
</feature>
<evidence type="ECO:0000256" key="1">
    <source>
        <dbReference type="SAM" id="Coils"/>
    </source>
</evidence>
<feature type="region of interest" description="Disordered" evidence="2">
    <location>
        <begin position="361"/>
        <end position="681"/>
    </location>
</feature>
<feature type="region of interest" description="Disordered" evidence="2">
    <location>
        <begin position="116"/>
        <end position="267"/>
    </location>
</feature>